<dbReference type="InterPro" id="IPR017871">
    <property type="entry name" value="ABC_transporter-like_CS"/>
</dbReference>
<feature type="domain" description="ABC transporter" evidence="8">
    <location>
        <begin position="275"/>
        <end position="514"/>
    </location>
</feature>
<evidence type="ECO:0000256" key="7">
    <source>
        <dbReference type="ARBA" id="ARBA00023136"/>
    </source>
</evidence>
<dbReference type="SUPFAM" id="SSF52540">
    <property type="entry name" value="P-loop containing nucleoside triphosphate hydrolases"/>
    <property type="match status" value="2"/>
</dbReference>
<comment type="subcellular location">
    <subcellularLocation>
        <location evidence="1">Cell inner membrane</location>
        <topology evidence="1">Peripheral membrane protein</topology>
    </subcellularLocation>
</comment>
<dbReference type="InterPro" id="IPR003593">
    <property type="entry name" value="AAA+_ATPase"/>
</dbReference>
<dbReference type="SMART" id="SM00382">
    <property type="entry name" value="AAA"/>
    <property type="match status" value="2"/>
</dbReference>
<dbReference type="PANTHER" id="PTHR43297:SF2">
    <property type="entry name" value="DIPEPTIDE TRANSPORT ATP-BINDING PROTEIN DPPD"/>
    <property type="match status" value="1"/>
</dbReference>
<dbReference type="PROSITE" id="PS00211">
    <property type="entry name" value="ABC_TRANSPORTER_1"/>
    <property type="match status" value="1"/>
</dbReference>
<name>A0A942E6D2_9HYPH</name>
<dbReference type="GO" id="GO:0005886">
    <property type="term" value="C:plasma membrane"/>
    <property type="evidence" value="ECO:0007669"/>
    <property type="project" value="UniProtKB-SubCell"/>
</dbReference>
<keyword evidence="4" id="KW-1003">Cell membrane</keyword>
<keyword evidence="7" id="KW-0472">Membrane</keyword>
<evidence type="ECO:0000256" key="2">
    <source>
        <dbReference type="ARBA" id="ARBA00005417"/>
    </source>
</evidence>
<dbReference type="RefSeq" id="WP_188257643.1">
    <property type="nucleotide sequence ID" value="NZ_JABVCF010000019.1"/>
</dbReference>
<evidence type="ECO:0000256" key="3">
    <source>
        <dbReference type="ARBA" id="ARBA00022448"/>
    </source>
</evidence>
<evidence type="ECO:0000259" key="8">
    <source>
        <dbReference type="PROSITE" id="PS50893"/>
    </source>
</evidence>
<reference evidence="9" key="1">
    <citation type="submission" date="2021-04" db="EMBL/GenBank/DDBJ databases">
        <title>Pseudaminobacter soli sp. nov., isolated from paddy soil contaminated by heavy metals.</title>
        <authorList>
            <person name="Zhang K."/>
        </authorList>
    </citation>
    <scope>NUCLEOTIDE SEQUENCE</scope>
    <source>
        <strain evidence="9">19-2017</strain>
    </source>
</reference>
<dbReference type="Proteomes" id="UP000680348">
    <property type="component" value="Unassembled WGS sequence"/>
</dbReference>
<dbReference type="Pfam" id="PF08352">
    <property type="entry name" value="oligo_HPY"/>
    <property type="match status" value="2"/>
</dbReference>
<proteinExistence type="inferred from homology"/>
<comment type="caution">
    <text evidence="9">The sequence shown here is derived from an EMBL/GenBank/DDBJ whole genome shotgun (WGS) entry which is preliminary data.</text>
</comment>
<evidence type="ECO:0000256" key="6">
    <source>
        <dbReference type="ARBA" id="ARBA00022840"/>
    </source>
</evidence>
<sequence length="535" mass="58651">MAASDILLGMSGLRIDGFSRGKRTEIVKGIDLELARGEILGVIGETGAGKSSLGLAAMGYVRAGCRFTGGSIDFDGLDLIGMTEEEKRRLRGHRIAYVAQSALSAFNPAHRLLDQTIETCVDRGLQTPEEARANAVELYRKLNLPDPENYGRRFPHQVSGGQLQRAMTAMAMMSRPDLIIFDEPTTALDVTTQVEVLRTIRDLVRQHGTAALYITHDLAVVSQLADRIAVLQHGRVVEIAPTRQMIANPTHDYTRSLWAVRNLDKPERRDGEPILRFNGVEASYGSSRALSEISFDVPASSFVGVVGESGSGKTTVARIVAGLLPISAGSVSFAGKPLAGLSVHRDRETLRRIQLVQQSADTSINPRHTIGQSIGRPLELYFGLKGRERDSRVVQLLEQMELGPEFLTRLPSELSGGQKQRVNIARALAAQPDLIVCDEVTSGLDQLVQEAILKLLIRVQEEQGVSYLFITHDMNVVQGISDKLLVMHQGRIVEQGFRSEVFSPPHHPYTERLLASVPQVDPDWLNRLVAADATP</sequence>
<dbReference type="InterPro" id="IPR013563">
    <property type="entry name" value="Oligopep_ABC_C"/>
</dbReference>
<dbReference type="GO" id="GO:0005524">
    <property type="term" value="F:ATP binding"/>
    <property type="evidence" value="ECO:0007669"/>
    <property type="project" value="UniProtKB-KW"/>
</dbReference>
<keyword evidence="5" id="KW-0547">Nucleotide-binding</keyword>
<evidence type="ECO:0000256" key="4">
    <source>
        <dbReference type="ARBA" id="ARBA00022475"/>
    </source>
</evidence>
<organism evidence="9 10">
    <name type="scientific">Pseudaminobacter soli</name>
    <name type="common">ex Zhang et al. 2022</name>
    <dbReference type="NCBI Taxonomy" id="2831468"/>
    <lineage>
        <taxon>Bacteria</taxon>
        <taxon>Pseudomonadati</taxon>
        <taxon>Pseudomonadota</taxon>
        <taxon>Alphaproteobacteria</taxon>
        <taxon>Hyphomicrobiales</taxon>
        <taxon>Phyllobacteriaceae</taxon>
        <taxon>Pseudaminobacter</taxon>
    </lineage>
</organism>
<feature type="domain" description="ABC transporter" evidence="8">
    <location>
        <begin position="1"/>
        <end position="258"/>
    </location>
</feature>
<evidence type="ECO:0000313" key="10">
    <source>
        <dbReference type="Proteomes" id="UP000680348"/>
    </source>
</evidence>
<evidence type="ECO:0000256" key="1">
    <source>
        <dbReference type="ARBA" id="ARBA00004417"/>
    </source>
</evidence>
<dbReference type="AlphaFoldDB" id="A0A942E6D2"/>
<accession>A0A942E6D2</accession>
<evidence type="ECO:0000313" key="9">
    <source>
        <dbReference type="EMBL" id="MBS3652090.1"/>
    </source>
</evidence>
<dbReference type="CDD" id="cd03257">
    <property type="entry name" value="ABC_NikE_OppD_transporters"/>
    <property type="match status" value="2"/>
</dbReference>
<dbReference type="InterPro" id="IPR050388">
    <property type="entry name" value="ABC_Ni/Peptide_Import"/>
</dbReference>
<keyword evidence="6 9" id="KW-0067">ATP-binding</keyword>
<evidence type="ECO:0000256" key="5">
    <source>
        <dbReference type="ARBA" id="ARBA00022741"/>
    </source>
</evidence>
<dbReference type="FunFam" id="3.40.50.300:FF:002585">
    <property type="entry name" value="Glutathione import ATP-binding protein GsiA"/>
    <property type="match status" value="1"/>
</dbReference>
<dbReference type="EMBL" id="JAGWCR010000019">
    <property type="protein sequence ID" value="MBS3652090.1"/>
    <property type="molecule type" value="Genomic_DNA"/>
</dbReference>
<keyword evidence="10" id="KW-1185">Reference proteome</keyword>
<dbReference type="GO" id="GO:0015833">
    <property type="term" value="P:peptide transport"/>
    <property type="evidence" value="ECO:0007669"/>
    <property type="project" value="InterPro"/>
</dbReference>
<dbReference type="InterPro" id="IPR003439">
    <property type="entry name" value="ABC_transporter-like_ATP-bd"/>
</dbReference>
<keyword evidence="3" id="KW-0813">Transport</keyword>
<dbReference type="PROSITE" id="PS50893">
    <property type="entry name" value="ABC_TRANSPORTER_2"/>
    <property type="match status" value="2"/>
</dbReference>
<dbReference type="Pfam" id="PF00005">
    <property type="entry name" value="ABC_tran"/>
    <property type="match status" value="2"/>
</dbReference>
<protein>
    <submittedName>
        <fullName evidence="9">ABC transporter ATP-binding protein</fullName>
    </submittedName>
</protein>
<comment type="similarity">
    <text evidence="2">Belongs to the ABC transporter superfamily.</text>
</comment>
<dbReference type="Gene3D" id="3.40.50.300">
    <property type="entry name" value="P-loop containing nucleotide triphosphate hydrolases"/>
    <property type="match status" value="2"/>
</dbReference>
<dbReference type="InterPro" id="IPR027417">
    <property type="entry name" value="P-loop_NTPase"/>
</dbReference>
<dbReference type="PANTHER" id="PTHR43297">
    <property type="entry name" value="OLIGOPEPTIDE TRANSPORT ATP-BINDING PROTEIN APPD"/>
    <property type="match status" value="1"/>
</dbReference>
<dbReference type="GO" id="GO:0016887">
    <property type="term" value="F:ATP hydrolysis activity"/>
    <property type="evidence" value="ECO:0007669"/>
    <property type="project" value="InterPro"/>
</dbReference>
<gene>
    <name evidence="9" type="ORF">KEU06_26155</name>
</gene>